<dbReference type="Proteomes" id="UP000187194">
    <property type="component" value="Unassembled WGS sequence"/>
</dbReference>
<evidence type="ECO:0000313" key="3">
    <source>
        <dbReference type="Proteomes" id="UP000187194"/>
    </source>
</evidence>
<feature type="coiled-coil region" evidence="1">
    <location>
        <begin position="111"/>
        <end position="188"/>
    </location>
</feature>
<dbReference type="EMBL" id="MTJZ01000028">
    <property type="protein sequence ID" value="OMG71478.1"/>
    <property type="molecule type" value="Genomic_DNA"/>
</dbReference>
<proteinExistence type="predicted"/>
<gene>
    <name evidence="2" type="ORF">BW685_21065</name>
</gene>
<evidence type="ECO:0000313" key="2">
    <source>
        <dbReference type="EMBL" id="OMG71478.1"/>
    </source>
</evidence>
<keyword evidence="1" id="KW-0175">Coiled coil</keyword>
<organism evidence="2 3">
    <name type="scientific">Burkholderia ubonensis</name>
    <dbReference type="NCBI Taxonomy" id="101571"/>
    <lineage>
        <taxon>Bacteria</taxon>
        <taxon>Pseudomonadati</taxon>
        <taxon>Pseudomonadota</taxon>
        <taxon>Betaproteobacteria</taxon>
        <taxon>Burkholderiales</taxon>
        <taxon>Burkholderiaceae</taxon>
        <taxon>Burkholderia</taxon>
        <taxon>Burkholderia cepacia complex</taxon>
    </lineage>
</organism>
<reference evidence="2 3" key="1">
    <citation type="submission" date="2017-01" db="EMBL/GenBank/DDBJ databases">
        <title>Phylogeographic, genomic and meropenem susceptibility analysis of Burkholderia ubonensis.</title>
        <authorList>
            <person name="Price E.P."/>
            <person name="Sarovich D.S."/>
            <person name="Webb J.R."/>
            <person name="Hall C.M."/>
            <person name="Sahl J.W."/>
            <person name="Kaestli M."/>
            <person name="Mayo M."/>
            <person name="Harrington G."/>
            <person name="Baker A.L."/>
            <person name="Sidak-Loftis L.C."/>
            <person name="Lummis M."/>
            <person name="Schupp J.M."/>
            <person name="Gillece J.D."/>
            <person name="Tuanyok A."/>
            <person name="Warner J."/>
            <person name="Busch J.D."/>
            <person name="Keim P."/>
            <person name="Currie B.J."/>
            <person name="Wagner D.M."/>
        </authorList>
    </citation>
    <scope>NUCLEOTIDE SEQUENCE [LARGE SCALE GENOMIC DNA]</scope>
    <source>
        <strain evidence="2 3">A21</strain>
    </source>
</reference>
<sequence>MTLAAATALSLALTGCGHSEVDTVKAATVPQDSTHTYDTALSKRRSCEKDEWRSFKDDTNRTVVEYRCDLKDGAALLAALRQQKISDTQHDYQGYYRGLDQTAERIRQKNPDVLEKQLADAQRQLAQLQANGAPSGADMPEGLKQVVVNHESAMQAAQSSVERAQRELDDARNNRTGVQQERARFEKAEKDALAQIDKAYGGVTKATEVFQWFVRDDEVVSAWTGVELAKQDGSTARLDRNWSQAMWDLLHHRGDDHVHAVLNIPDNIVPDQQPPASEAAAVPKAIDAAQPSGKGQDCYDAKLKDFRNGMGEEAPVSNDMMNEWRGQCGLSPA</sequence>
<evidence type="ECO:0000256" key="1">
    <source>
        <dbReference type="SAM" id="Coils"/>
    </source>
</evidence>
<comment type="caution">
    <text evidence="2">The sequence shown here is derived from an EMBL/GenBank/DDBJ whole genome shotgun (WGS) entry which is preliminary data.</text>
</comment>
<protein>
    <submittedName>
        <fullName evidence="2">Uncharacterized protein</fullName>
    </submittedName>
</protein>
<accession>A0A1R1J8L4</accession>
<name>A0A1R1J8L4_9BURK</name>
<dbReference type="AlphaFoldDB" id="A0A1R1J8L4"/>